<gene>
    <name evidence="3" type="ORF">M9Y10_001322</name>
</gene>
<evidence type="ECO:0000259" key="2">
    <source>
        <dbReference type="Pfam" id="PF01926"/>
    </source>
</evidence>
<feature type="coiled-coil region" evidence="1">
    <location>
        <begin position="396"/>
        <end position="510"/>
    </location>
</feature>
<evidence type="ECO:0000256" key="1">
    <source>
        <dbReference type="SAM" id="Coils"/>
    </source>
</evidence>
<comment type="caution">
    <text evidence="3">The sequence shown here is derived from an EMBL/GenBank/DDBJ whole genome shotgun (WGS) entry which is preliminary data.</text>
</comment>
<accession>A0ABR2L6P8</accession>
<dbReference type="SUPFAM" id="SSF52540">
    <property type="entry name" value="P-loop containing nucleoside triphosphate hydrolases"/>
    <property type="match status" value="2"/>
</dbReference>
<reference evidence="3 4" key="1">
    <citation type="submission" date="2024-04" db="EMBL/GenBank/DDBJ databases">
        <title>Tritrichomonas musculus Genome.</title>
        <authorList>
            <person name="Alves-Ferreira E."/>
            <person name="Grigg M."/>
            <person name="Lorenzi H."/>
            <person name="Galac M."/>
        </authorList>
    </citation>
    <scope>NUCLEOTIDE SEQUENCE [LARGE SCALE GENOMIC DNA]</scope>
    <source>
        <strain evidence="3 4">EAF2021</strain>
    </source>
</reference>
<dbReference type="Proteomes" id="UP001470230">
    <property type="component" value="Unassembled WGS sequence"/>
</dbReference>
<dbReference type="InterPro" id="IPR027417">
    <property type="entry name" value="P-loop_NTPase"/>
</dbReference>
<dbReference type="EMBL" id="JAPFFF010000001">
    <property type="protein sequence ID" value="KAK8899025.1"/>
    <property type="molecule type" value="Genomic_DNA"/>
</dbReference>
<dbReference type="Pfam" id="PF01926">
    <property type="entry name" value="MMR_HSR1"/>
    <property type="match status" value="1"/>
</dbReference>
<keyword evidence="4" id="KW-1185">Reference proteome</keyword>
<sequence>MKSLNEKELLLSRKDINDFNIIIKNTQDSIKEKIGQNSKMPKIVLIGMTGSGKSSLSCSLSNQELIIQATGKKTKLIGNGVFSGCAPGTTEPSIISDPKSNILFCDCPGFEDSRGYLQEIINAFAIESIFDSNGNDTRVKVLLVISEHEFESRRGDAMISSFKRLETMLPKYYKETDKIGFVITKGPIDWSGIDYFSDINDGGADPLVEKWINFFKENLQNIFTFPKATVKDIGKQYDFEDRERLLEFIQKDYILNPVHEISISEIAFLQMKQVRLIHATDVLDKVNKICEKIHEQFEKEKTSNELNKWIDIMHELLHKNINNAKEFAIVIKELIPNSEQYENDFKSLEEFELFDHFLDKIIYKDEKSSCLKDAIRVWCQKSVIDISKLHTNMIKNEFNEKEMARQKKLLEEKERMNSDQIRKFTELEQMINNLNNDHSRRLKEQEEENERRRKQEIEDLKQSYESGNAILKNDFQAQLKEIETRHSKEKERYEIAIKDKDREIEELKENQKNDDCLLI</sequence>
<protein>
    <recommendedName>
        <fullName evidence="2">G domain-containing protein</fullName>
    </recommendedName>
</protein>
<dbReference type="InterPro" id="IPR006073">
    <property type="entry name" value="GTP-bd"/>
</dbReference>
<dbReference type="Gene3D" id="3.40.50.300">
    <property type="entry name" value="P-loop containing nucleotide triphosphate hydrolases"/>
    <property type="match status" value="1"/>
</dbReference>
<dbReference type="CDD" id="cd00882">
    <property type="entry name" value="Ras_like_GTPase"/>
    <property type="match status" value="1"/>
</dbReference>
<feature type="domain" description="G" evidence="2">
    <location>
        <begin position="42"/>
        <end position="146"/>
    </location>
</feature>
<name>A0ABR2L6P8_9EUKA</name>
<organism evidence="3 4">
    <name type="scientific">Tritrichomonas musculus</name>
    <dbReference type="NCBI Taxonomy" id="1915356"/>
    <lineage>
        <taxon>Eukaryota</taxon>
        <taxon>Metamonada</taxon>
        <taxon>Parabasalia</taxon>
        <taxon>Tritrichomonadida</taxon>
        <taxon>Tritrichomonadidae</taxon>
        <taxon>Tritrichomonas</taxon>
    </lineage>
</organism>
<evidence type="ECO:0000313" key="3">
    <source>
        <dbReference type="EMBL" id="KAK8899025.1"/>
    </source>
</evidence>
<keyword evidence="1" id="KW-0175">Coiled coil</keyword>
<evidence type="ECO:0000313" key="4">
    <source>
        <dbReference type="Proteomes" id="UP001470230"/>
    </source>
</evidence>
<proteinExistence type="predicted"/>